<dbReference type="EMBL" id="JABVCQ010000013">
    <property type="protein sequence ID" value="MBB1126084.1"/>
    <property type="molecule type" value="Genomic_DNA"/>
</dbReference>
<dbReference type="AlphaFoldDB" id="A0A839HC02"/>
<proteinExistence type="predicted"/>
<evidence type="ECO:0000313" key="1">
    <source>
        <dbReference type="EMBL" id="MBB1126084.1"/>
    </source>
</evidence>
<organism evidence="1 2">
    <name type="scientific">Thiospirillum jenense</name>
    <dbReference type="NCBI Taxonomy" id="1653858"/>
    <lineage>
        <taxon>Bacteria</taxon>
        <taxon>Pseudomonadati</taxon>
        <taxon>Pseudomonadota</taxon>
        <taxon>Gammaproteobacteria</taxon>
        <taxon>Chromatiales</taxon>
        <taxon>Chromatiaceae</taxon>
        <taxon>Thiospirillum</taxon>
    </lineage>
</organism>
<dbReference type="RefSeq" id="WP_238787520.1">
    <property type="nucleotide sequence ID" value="NZ_JABVCQ010000013.1"/>
</dbReference>
<gene>
    <name evidence="1" type="ORF">HUK38_07555</name>
</gene>
<protein>
    <submittedName>
        <fullName evidence="1">Uncharacterized protein</fullName>
    </submittedName>
</protein>
<name>A0A839HC02_9GAMM</name>
<sequence length="314" mass="35726">MICQYHSSGVYAETLRSPADIFIITQYAHQLVDRILTQRGVNTSNIEVYSQERDIKPMHVYQLYATALMELYNYELTNQRHPPPLVVVAPINYTPTETYQLAQIVIAALEELYQEEVGPIDITQSPQAAKTPSEVYQSLFVLYVKLTRLNGKQDFTADDVYAQLHRVADDLRNILVTLSQRLPDNKEREKRLLITAAYGINTDGSQLSEPDSNATPTDVLVKALAVRDKLNVWRKKYRLPDIQRPDVSAFKQVGFADVFLQTQIIIAELNIIKMSQKIVSVTNLAQPVTGKTPTDDYQAIKHIDYMLERILSVL</sequence>
<accession>A0A839HC02</accession>
<dbReference type="Proteomes" id="UP000548632">
    <property type="component" value="Unassembled WGS sequence"/>
</dbReference>
<reference evidence="1 2" key="1">
    <citation type="journal article" date="2020" name="Arch. Microbiol.">
        <title>The genome sequence of the giant phototrophic gammaproteobacterium Thiospirillum jenense gives insight into its physiological properties and phylogenetic relationships.</title>
        <authorList>
            <person name="Imhoff J.F."/>
            <person name="Meyer T.E."/>
            <person name="Kyndt J.A."/>
        </authorList>
    </citation>
    <scope>NUCLEOTIDE SEQUENCE [LARGE SCALE GENOMIC DNA]</scope>
    <source>
        <strain evidence="1 2">DSM 216</strain>
    </source>
</reference>
<keyword evidence="2" id="KW-1185">Reference proteome</keyword>
<comment type="caution">
    <text evidence="1">The sequence shown here is derived from an EMBL/GenBank/DDBJ whole genome shotgun (WGS) entry which is preliminary data.</text>
</comment>
<evidence type="ECO:0000313" key="2">
    <source>
        <dbReference type="Proteomes" id="UP000548632"/>
    </source>
</evidence>